<dbReference type="EMBL" id="JAHCVJ010000014">
    <property type="protein sequence ID" value="MBT0666590.1"/>
    <property type="molecule type" value="Genomic_DNA"/>
</dbReference>
<evidence type="ECO:0000313" key="2">
    <source>
        <dbReference type="Proteomes" id="UP000811899"/>
    </source>
</evidence>
<dbReference type="AlphaFoldDB" id="A0AAW4LAG5"/>
<sequence>MRKETAMRDNRWSIIIVTVLVLLTPIIKATGADLTPLADCSAKVFNEINRTKSWSGKPPEGCPAKVTVSKTVNGAQVTAWFTDVDGAEWVMTALTVLMGYRELADATALVKGNKEILLRVQKLGDCLDSIVKRNDPAECRYKSSKEYFSGDKMGVERHWEIWLDDDRRKSVINYIIGDTEQIPYPPVDLGPAESLPPGTDLHLLIR</sequence>
<reference evidence="1 2" key="1">
    <citation type="submission" date="2021-05" db="EMBL/GenBank/DDBJ databases">
        <title>The draft genome of Geobacter pelophilus DSM 12255.</title>
        <authorList>
            <person name="Xu Z."/>
            <person name="Masuda Y."/>
            <person name="Itoh H."/>
            <person name="Senoo K."/>
        </authorList>
    </citation>
    <scope>NUCLEOTIDE SEQUENCE [LARGE SCALE GENOMIC DNA]</scope>
    <source>
        <strain evidence="1 2">DSM 12255</strain>
    </source>
</reference>
<accession>A0AAW4LAG5</accession>
<proteinExistence type="predicted"/>
<protein>
    <submittedName>
        <fullName evidence="1">Uncharacterized protein</fullName>
    </submittedName>
</protein>
<organism evidence="1 2">
    <name type="scientific">Geoanaerobacter pelophilus</name>
    <dbReference type="NCBI Taxonomy" id="60036"/>
    <lineage>
        <taxon>Bacteria</taxon>
        <taxon>Pseudomonadati</taxon>
        <taxon>Thermodesulfobacteriota</taxon>
        <taxon>Desulfuromonadia</taxon>
        <taxon>Geobacterales</taxon>
        <taxon>Geobacteraceae</taxon>
        <taxon>Geoanaerobacter</taxon>
    </lineage>
</organism>
<comment type="caution">
    <text evidence="1">The sequence shown here is derived from an EMBL/GenBank/DDBJ whole genome shotgun (WGS) entry which is preliminary data.</text>
</comment>
<name>A0AAW4LAG5_9BACT</name>
<keyword evidence="2" id="KW-1185">Reference proteome</keyword>
<gene>
    <name evidence="1" type="ORF">KI809_19955</name>
</gene>
<dbReference type="Proteomes" id="UP000811899">
    <property type="component" value="Unassembled WGS sequence"/>
</dbReference>
<evidence type="ECO:0000313" key="1">
    <source>
        <dbReference type="EMBL" id="MBT0666590.1"/>
    </source>
</evidence>